<keyword evidence="2" id="KW-1185">Reference proteome</keyword>
<sequence>MLRIIVAISIFTLFGCSSTPLNPHDKSQQVEVRIDGQFDPAQCEYLGEVTGDEGHWYSYLFYSNDGMIKGAVNDLKNNAMVMGADTVFMVSPQYFVTSFNLLGVAYRCK</sequence>
<evidence type="ECO:0000313" key="2">
    <source>
        <dbReference type="Proteomes" id="UP000092741"/>
    </source>
</evidence>
<gene>
    <name evidence="1" type="ORF">BA890_10755</name>
</gene>
<protein>
    <recommendedName>
        <fullName evidence="3">DUF4156 domain-containing protein</fullName>
    </recommendedName>
</protein>
<reference evidence="1 2" key="1">
    <citation type="submission" date="2016-07" db="EMBL/GenBank/DDBJ databases">
        <title>Developing Vibrio natriegens as a novel, fast-growing host for biotechnology.</title>
        <authorList>
            <person name="Weinstock M.T."/>
            <person name="Hesek E.D."/>
            <person name="Wilson C.M."/>
            <person name="Gibson D.G."/>
        </authorList>
    </citation>
    <scope>NUCLEOTIDE SEQUENCE [LARGE SCALE GENOMIC DNA]</scope>
    <source>
        <strain evidence="1 2">ATCC 14048</strain>
    </source>
</reference>
<accession>A0AAN0Y3M2</accession>
<organism evidence="1 2">
    <name type="scientific">Vibrio natriegens NBRC 15636 = ATCC 14048 = DSM 759</name>
    <dbReference type="NCBI Taxonomy" id="1219067"/>
    <lineage>
        <taxon>Bacteria</taxon>
        <taxon>Pseudomonadati</taxon>
        <taxon>Pseudomonadota</taxon>
        <taxon>Gammaproteobacteria</taxon>
        <taxon>Vibrionales</taxon>
        <taxon>Vibrionaceae</taxon>
        <taxon>Vibrio</taxon>
    </lineage>
</organism>
<dbReference type="Proteomes" id="UP000092741">
    <property type="component" value="Chromosome 1"/>
</dbReference>
<name>A0AAN0Y3M2_VIBNA</name>
<evidence type="ECO:0000313" key="1">
    <source>
        <dbReference type="EMBL" id="ANQ13229.1"/>
    </source>
</evidence>
<dbReference type="KEGG" id="vna:PN96_02520"/>
<proteinExistence type="predicted"/>
<dbReference type="GeneID" id="70911651"/>
<evidence type="ECO:0008006" key="3">
    <source>
        <dbReference type="Google" id="ProtNLM"/>
    </source>
</evidence>
<dbReference type="AlphaFoldDB" id="A0AAN0Y3M2"/>
<dbReference type="InterPro" id="IPR025294">
    <property type="entry name" value="DUF4156"/>
</dbReference>
<dbReference type="EMBL" id="CP016345">
    <property type="protein sequence ID" value="ANQ13229.1"/>
    <property type="molecule type" value="Genomic_DNA"/>
</dbReference>
<dbReference type="RefSeq" id="WP_020333616.1">
    <property type="nucleotide sequence ID" value="NZ_ATFJ01000010.1"/>
</dbReference>
<dbReference type="PROSITE" id="PS51257">
    <property type="entry name" value="PROKAR_LIPOPROTEIN"/>
    <property type="match status" value="1"/>
</dbReference>
<dbReference type="Pfam" id="PF13698">
    <property type="entry name" value="DUF4156"/>
    <property type="match status" value="1"/>
</dbReference>